<reference evidence="8 9" key="1">
    <citation type="submission" date="2019-03" db="EMBL/GenBank/DDBJ databases">
        <title>Genomics of glacier-inhabiting Cryobacterium strains.</title>
        <authorList>
            <person name="Liu Q."/>
            <person name="Xin Y.-H."/>
        </authorList>
    </citation>
    <scope>NUCLEOTIDE SEQUENCE [LARGE SCALE GENOMIC DNA]</scope>
    <source>
        <strain evidence="8 9">RHLS22-1</strain>
    </source>
</reference>
<evidence type="ECO:0000313" key="9">
    <source>
        <dbReference type="Proteomes" id="UP000297907"/>
    </source>
</evidence>
<feature type="domain" description="DUF3817" evidence="7">
    <location>
        <begin position="45"/>
        <end position="134"/>
    </location>
</feature>
<dbReference type="AlphaFoldDB" id="A0A4R8W464"/>
<evidence type="ECO:0000259" key="7">
    <source>
        <dbReference type="Pfam" id="PF12823"/>
    </source>
</evidence>
<accession>A0A4R8W464</accession>
<evidence type="ECO:0000256" key="5">
    <source>
        <dbReference type="ARBA" id="ARBA00023136"/>
    </source>
</evidence>
<feature type="transmembrane region" description="Helical" evidence="6">
    <location>
        <begin position="82"/>
        <end position="103"/>
    </location>
</feature>
<organism evidence="8 9">
    <name type="scientific">Cryobacterium adonitolivorans</name>
    <dbReference type="NCBI Taxonomy" id="1259189"/>
    <lineage>
        <taxon>Bacteria</taxon>
        <taxon>Bacillati</taxon>
        <taxon>Actinomycetota</taxon>
        <taxon>Actinomycetes</taxon>
        <taxon>Micrococcales</taxon>
        <taxon>Microbacteriaceae</taxon>
        <taxon>Cryobacterium</taxon>
    </lineage>
</organism>
<dbReference type="Proteomes" id="UP000297907">
    <property type="component" value="Unassembled WGS sequence"/>
</dbReference>
<dbReference type="PANTHER" id="PTHR40077">
    <property type="entry name" value="MEMBRANE PROTEIN-RELATED"/>
    <property type="match status" value="1"/>
</dbReference>
<dbReference type="OrthoDB" id="3396203at2"/>
<gene>
    <name evidence="8" type="ORF">E3O42_08780</name>
</gene>
<dbReference type="GO" id="GO:0005886">
    <property type="term" value="C:plasma membrane"/>
    <property type="evidence" value="ECO:0007669"/>
    <property type="project" value="UniProtKB-SubCell"/>
</dbReference>
<comment type="caution">
    <text evidence="8">The sequence shown here is derived from an EMBL/GenBank/DDBJ whole genome shotgun (WGS) entry which is preliminary data.</text>
</comment>
<dbReference type="EMBL" id="SOFL01000029">
    <property type="protein sequence ID" value="TFC02060.1"/>
    <property type="molecule type" value="Genomic_DNA"/>
</dbReference>
<keyword evidence="2" id="KW-1003">Cell membrane</keyword>
<dbReference type="PANTHER" id="PTHR40077:SF1">
    <property type="entry name" value="MEMBRANE PROTEIN"/>
    <property type="match status" value="1"/>
</dbReference>
<dbReference type="Pfam" id="PF12823">
    <property type="entry name" value="DUF3817"/>
    <property type="match status" value="1"/>
</dbReference>
<evidence type="ECO:0000256" key="4">
    <source>
        <dbReference type="ARBA" id="ARBA00022989"/>
    </source>
</evidence>
<keyword evidence="9" id="KW-1185">Reference proteome</keyword>
<feature type="transmembrane region" description="Helical" evidence="6">
    <location>
        <begin position="44"/>
        <end position="70"/>
    </location>
</feature>
<evidence type="ECO:0000313" key="8">
    <source>
        <dbReference type="EMBL" id="TFC02060.1"/>
    </source>
</evidence>
<keyword evidence="4 6" id="KW-1133">Transmembrane helix</keyword>
<keyword evidence="5 6" id="KW-0472">Membrane</keyword>
<evidence type="ECO:0000256" key="3">
    <source>
        <dbReference type="ARBA" id="ARBA00022692"/>
    </source>
</evidence>
<proteinExistence type="predicted"/>
<feature type="transmembrane region" description="Helical" evidence="6">
    <location>
        <begin position="168"/>
        <end position="189"/>
    </location>
</feature>
<evidence type="ECO:0000256" key="2">
    <source>
        <dbReference type="ARBA" id="ARBA00022475"/>
    </source>
</evidence>
<dbReference type="InterPro" id="IPR023845">
    <property type="entry name" value="DUF3817_TM"/>
</dbReference>
<name>A0A4R8W464_9MICO</name>
<dbReference type="NCBIfam" id="TIGR03954">
    <property type="entry name" value="integ_memb_HG"/>
    <property type="match status" value="1"/>
</dbReference>
<evidence type="ECO:0000256" key="6">
    <source>
        <dbReference type="SAM" id="Phobius"/>
    </source>
</evidence>
<evidence type="ECO:0000256" key="1">
    <source>
        <dbReference type="ARBA" id="ARBA00004651"/>
    </source>
</evidence>
<keyword evidence="3 6" id="KW-0812">Transmembrane</keyword>
<comment type="subcellular location">
    <subcellularLocation>
        <location evidence="1">Cell membrane</location>
        <topology evidence="1">Multi-pass membrane protein</topology>
    </subcellularLocation>
</comment>
<protein>
    <submittedName>
        <fullName evidence="8">DUF3817 domain-containing protein</fullName>
    </submittedName>
</protein>
<sequence length="195" mass="21183">MLAQCYGDGVQPSTDALPRLNCQAETLPTCHPTPYGVLPVSPRLLYRILSIAEAITWTILITAMLLKYVFAPGAFGDGAVRVGGFVHGLVFLAYGITAVLVGVNQRWRPRLMLLAVATAVVPYATIPFDRWLERRDLLDGGWRREATDDPRDQTVASRLLRFGLARPVLLASVLVVGLVVVFTVLLTMGPPGGQS</sequence>